<evidence type="ECO:0000256" key="10">
    <source>
        <dbReference type="RuleBase" id="RU361270"/>
    </source>
</evidence>
<evidence type="ECO:0000313" key="12">
    <source>
        <dbReference type="EMBL" id="QIC68495.1"/>
    </source>
</evidence>
<keyword evidence="8 10" id="KW-0378">Hydrolase</keyword>
<sequence>MISTHILDTHLGKPAADVEVKLMDATGQVLATASTNNDGRVLVPDFGLDSIHAGDYSIEFATKAYFDVQGLATFFPKAVIHFSILDAAQHYHIPLLISPFAYSTYRGS</sequence>
<accession>A0AAE6WWZ5</accession>
<feature type="domain" description="Transthyretin/hydroxyisourate hydrolase" evidence="11">
    <location>
        <begin position="2"/>
        <end position="107"/>
    </location>
</feature>
<dbReference type="PANTHER" id="PTHR10395:SF7">
    <property type="entry name" value="5-HYDROXYISOURATE HYDROLASE"/>
    <property type="match status" value="1"/>
</dbReference>
<dbReference type="PRINTS" id="PR00189">
    <property type="entry name" value="TRNSTHYRETIN"/>
</dbReference>
<feature type="binding site" evidence="9">
    <location>
        <position position="5"/>
    </location>
    <ligand>
        <name>substrate</name>
    </ligand>
</feature>
<evidence type="ECO:0000256" key="8">
    <source>
        <dbReference type="ARBA" id="ARBA00022801"/>
    </source>
</evidence>
<evidence type="ECO:0000256" key="1">
    <source>
        <dbReference type="ARBA" id="ARBA00001043"/>
    </source>
</evidence>
<reference evidence="12 13" key="1">
    <citation type="submission" date="2019-09" db="EMBL/GenBank/DDBJ databases">
        <title>Non-baumannii Acinetobacter spp. carrying blaNDM-1 isolated in China.</title>
        <authorList>
            <person name="Cui C."/>
            <person name="Chen C."/>
            <person name="Sun J."/>
            <person name="Liu Y."/>
        </authorList>
    </citation>
    <scope>NUCLEOTIDE SEQUENCE [LARGE SCALE GENOMIC DNA]</scope>
    <source>
        <strain evidence="12 13">HZE23-1</strain>
    </source>
</reference>
<dbReference type="InterPro" id="IPR000895">
    <property type="entry name" value="Transthyretin/HIU_hydrolase"/>
</dbReference>
<dbReference type="InterPro" id="IPR014306">
    <property type="entry name" value="Hydroxyisourate_hydrolase"/>
</dbReference>
<comment type="subunit">
    <text evidence="4 10">Homotetramer.</text>
</comment>
<dbReference type="Gene3D" id="2.60.40.180">
    <property type="entry name" value="Transthyretin/hydroxyisourate hydrolase domain"/>
    <property type="match status" value="1"/>
</dbReference>
<keyword evidence="7 10" id="KW-0659">Purine metabolism</keyword>
<comment type="catalytic activity">
    <reaction evidence="1 10">
        <text>5-hydroxyisourate + H2O = 5-hydroxy-2-oxo-4-ureido-2,5-dihydro-1H-imidazole-5-carboxylate + H(+)</text>
        <dbReference type="Rhea" id="RHEA:23736"/>
        <dbReference type="ChEBI" id="CHEBI:15377"/>
        <dbReference type="ChEBI" id="CHEBI:15378"/>
        <dbReference type="ChEBI" id="CHEBI:18072"/>
        <dbReference type="ChEBI" id="CHEBI:58639"/>
        <dbReference type="EC" id="3.5.2.17"/>
    </reaction>
</comment>
<dbReference type="CDD" id="cd05822">
    <property type="entry name" value="TLP_HIUase"/>
    <property type="match status" value="1"/>
</dbReference>
<dbReference type="InterPro" id="IPR023416">
    <property type="entry name" value="Transthyretin/HIU_hydrolase_d"/>
</dbReference>
<evidence type="ECO:0000256" key="5">
    <source>
        <dbReference type="ARBA" id="ARBA00012609"/>
    </source>
</evidence>
<dbReference type="EMBL" id="CP044463">
    <property type="protein sequence ID" value="QIC68495.1"/>
    <property type="molecule type" value="Genomic_DNA"/>
</dbReference>
<dbReference type="EC" id="3.5.2.17" evidence="5 10"/>
<evidence type="ECO:0000259" key="11">
    <source>
        <dbReference type="Pfam" id="PF00576"/>
    </source>
</evidence>
<evidence type="ECO:0000256" key="2">
    <source>
        <dbReference type="ARBA" id="ARBA00002704"/>
    </source>
</evidence>
<evidence type="ECO:0000256" key="3">
    <source>
        <dbReference type="ARBA" id="ARBA00009850"/>
    </source>
</evidence>
<name>A0AAE6WWZ5_9GAMM</name>
<proteinExistence type="inferred from homology"/>
<dbReference type="InterPro" id="IPR023418">
    <property type="entry name" value="Thyroxine_BS"/>
</dbReference>
<dbReference type="SUPFAM" id="SSF49472">
    <property type="entry name" value="Transthyretin (synonym: prealbumin)"/>
    <property type="match status" value="1"/>
</dbReference>
<evidence type="ECO:0000313" key="13">
    <source>
        <dbReference type="Proteomes" id="UP000503505"/>
    </source>
</evidence>
<dbReference type="RefSeq" id="WP_163172516.1">
    <property type="nucleotide sequence ID" value="NZ_CP044463.1"/>
</dbReference>
<evidence type="ECO:0000256" key="9">
    <source>
        <dbReference type="PIRSR" id="PIRSR600895-51"/>
    </source>
</evidence>
<feature type="binding site" evidence="9">
    <location>
        <position position="105"/>
    </location>
    <ligand>
        <name>substrate</name>
    </ligand>
</feature>
<evidence type="ECO:0000256" key="6">
    <source>
        <dbReference type="ARBA" id="ARBA00017539"/>
    </source>
</evidence>
<dbReference type="AlphaFoldDB" id="A0AAE6WWZ5"/>
<comment type="function">
    <text evidence="2">Catalyzes the hydrolysis of 5-hydroxyisourate (HIU) to 2-oxo-4-hydroxy-4-carboxy-5-ureidoimidazoline (OHCU).</text>
</comment>
<dbReference type="NCBIfam" id="TIGR02962">
    <property type="entry name" value="hdxy_isourate"/>
    <property type="match status" value="1"/>
</dbReference>
<dbReference type="PANTHER" id="PTHR10395">
    <property type="entry name" value="URICASE AND TRANSTHYRETIN-RELATED"/>
    <property type="match status" value="1"/>
</dbReference>
<dbReference type="InterPro" id="IPR036817">
    <property type="entry name" value="Transthyretin/HIU_hydrolase_sf"/>
</dbReference>
<dbReference type="GO" id="GO:0006144">
    <property type="term" value="P:purine nucleobase metabolic process"/>
    <property type="evidence" value="ECO:0007669"/>
    <property type="project" value="UniProtKB-KW"/>
</dbReference>
<gene>
    <name evidence="12" type="primary">uraH</name>
    <name evidence="12" type="ORF">FSC10_14500</name>
</gene>
<dbReference type="Proteomes" id="UP000503505">
    <property type="component" value="Chromosome"/>
</dbReference>
<evidence type="ECO:0000256" key="7">
    <source>
        <dbReference type="ARBA" id="ARBA00022631"/>
    </source>
</evidence>
<organism evidence="12 13">
    <name type="scientific">Acinetobacter schindleri</name>
    <dbReference type="NCBI Taxonomy" id="108981"/>
    <lineage>
        <taxon>Bacteria</taxon>
        <taxon>Pseudomonadati</taxon>
        <taxon>Pseudomonadota</taxon>
        <taxon>Gammaproteobacteria</taxon>
        <taxon>Moraxellales</taxon>
        <taxon>Moraxellaceae</taxon>
        <taxon>Acinetobacter</taxon>
    </lineage>
</organism>
<evidence type="ECO:0000256" key="4">
    <source>
        <dbReference type="ARBA" id="ARBA00011881"/>
    </source>
</evidence>
<dbReference type="GO" id="GO:0033971">
    <property type="term" value="F:hydroxyisourate hydrolase activity"/>
    <property type="evidence" value="ECO:0007669"/>
    <property type="project" value="UniProtKB-EC"/>
</dbReference>
<feature type="binding site" evidence="9">
    <location>
        <position position="40"/>
    </location>
    <ligand>
        <name>substrate</name>
    </ligand>
</feature>
<protein>
    <recommendedName>
        <fullName evidence="6 10">5-hydroxyisourate hydrolase</fullName>
        <shortName evidence="10">HIU hydrolase</shortName>
        <shortName evidence="10">HIUHase</shortName>
        <ecNumber evidence="5 10">3.5.2.17</ecNumber>
    </recommendedName>
</protein>
<dbReference type="PROSITE" id="PS00768">
    <property type="entry name" value="TRANSTHYRETIN_1"/>
    <property type="match status" value="1"/>
</dbReference>
<comment type="similarity">
    <text evidence="3 10">Belongs to the transthyretin family. 5-hydroxyisourate hydrolase subfamily.</text>
</comment>
<dbReference type="Pfam" id="PF00576">
    <property type="entry name" value="Transthyretin"/>
    <property type="match status" value="1"/>
</dbReference>